<organism evidence="2 3">
    <name type="scientific">Diplogelasinospora grovesii</name>
    <dbReference type="NCBI Taxonomy" id="303347"/>
    <lineage>
        <taxon>Eukaryota</taxon>
        <taxon>Fungi</taxon>
        <taxon>Dikarya</taxon>
        <taxon>Ascomycota</taxon>
        <taxon>Pezizomycotina</taxon>
        <taxon>Sordariomycetes</taxon>
        <taxon>Sordariomycetidae</taxon>
        <taxon>Sordariales</taxon>
        <taxon>Diplogelasinosporaceae</taxon>
        <taxon>Diplogelasinospora</taxon>
    </lineage>
</organism>
<dbReference type="GO" id="GO:0005739">
    <property type="term" value="C:mitochondrion"/>
    <property type="evidence" value="ECO:0007669"/>
    <property type="project" value="TreeGrafter"/>
</dbReference>
<protein>
    <submittedName>
        <fullName evidence="2">Chaperonin 10-like protein</fullName>
    </submittedName>
</protein>
<dbReference type="EMBL" id="MU854051">
    <property type="protein sequence ID" value="KAK3933907.1"/>
    <property type="molecule type" value="Genomic_DNA"/>
</dbReference>
<dbReference type="Proteomes" id="UP001303473">
    <property type="component" value="Unassembled WGS sequence"/>
</dbReference>
<accession>A0AAN6MUW4</accession>
<dbReference type="PANTHER" id="PTHR11695:SF294">
    <property type="entry name" value="RETICULON-4-INTERACTING PROTEIN 1, MITOCHONDRIAL"/>
    <property type="match status" value="1"/>
</dbReference>
<dbReference type="Gene3D" id="3.90.180.10">
    <property type="entry name" value="Medium-chain alcohol dehydrogenases, catalytic domain"/>
    <property type="match status" value="1"/>
</dbReference>
<dbReference type="SUPFAM" id="SSF50129">
    <property type="entry name" value="GroES-like"/>
    <property type="match status" value="1"/>
</dbReference>
<dbReference type="CDD" id="cd08267">
    <property type="entry name" value="MDR1"/>
    <property type="match status" value="1"/>
</dbReference>
<reference evidence="3" key="1">
    <citation type="journal article" date="2023" name="Mol. Phylogenet. Evol.">
        <title>Genome-scale phylogeny and comparative genomics of the fungal order Sordariales.</title>
        <authorList>
            <person name="Hensen N."/>
            <person name="Bonometti L."/>
            <person name="Westerberg I."/>
            <person name="Brannstrom I.O."/>
            <person name="Guillou S."/>
            <person name="Cros-Aarteil S."/>
            <person name="Calhoun S."/>
            <person name="Haridas S."/>
            <person name="Kuo A."/>
            <person name="Mondo S."/>
            <person name="Pangilinan J."/>
            <person name="Riley R."/>
            <person name="LaButti K."/>
            <person name="Andreopoulos B."/>
            <person name="Lipzen A."/>
            <person name="Chen C."/>
            <person name="Yan M."/>
            <person name="Daum C."/>
            <person name="Ng V."/>
            <person name="Clum A."/>
            <person name="Steindorff A."/>
            <person name="Ohm R.A."/>
            <person name="Martin F."/>
            <person name="Silar P."/>
            <person name="Natvig D.O."/>
            <person name="Lalanne C."/>
            <person name="Gautier V."/>
            <person name="Ament-Velasquez S.L."/>
            <person name="Kruys A."/>
            <person name="Hutchinson M.I."/>
            <person name="Powell A.J."/>
            <person name="Barry K."/>
            <person name="Miller A.N."/>
            <person name="Grigoriev I.V."/>
            <person name="Debuchy R."/>
            <person name="Gladieux P."/>
            <person name="Hiltunen Thoren M."/>
            <person name="Johannesson H."/>
        </authorList>
    </citation>
    <scope>NUCLEOTIDE SEQUENCE [LARGE SCALE GENOMIC DNA]</scope>
    <source>
        <strain evidence="3">CBS 340.73</strain>
    </source>
</reference>
<dbReference type="Gene3D" id="3.40.50.720">
    <property type="entry name" value="NAD(P)-binding Rossmann-like Domain"/>
    <property type="match status" value="1"/>
</dbReference>
<dbReference type="SUPFAM" id="SSF51735">
    <property type="entry name" value="NAD(P)-binding Rossmann-fold domains"/>
    <property type="match status" value="1"/>
</dbReference>
<dbReference type="InterPro" id="IPR050700">
    <property type="entry name" value="YIM1/Zinc_Alcohol_DH_Fams"/>
</dbReference>
<keyword evidence="3" id="KW-1185">Reference proteome</keyword>
<dbReference type="InterPro" id="IPR020843">
    <property type="entry name" value="ER"/>
</dbReference>
<dbReference type="SMART" id="SM00829">
    <property type="entry name" value="PKS_ER"/>
    <property type="match status" value="1"/>
</dbReference>
<dbReference type="InterPro" id="IPR011032">
    <property type="entry name" value="GroES-like_sf"/>
</dbReference>
<dbReference type="Pfam" id="PF13602">
    <property type="entry name" value="ADH_zinc_N_2"/>
    <property type="match status" value="1"/>
</dbReference>
<evidence type="ECO:0000259" key="1">
    <source>
        <dbReference type="SMART" id="SM00829"/>
    </source>
</evidence>
<dbReference type="InterPro" id="IPR013154">
    <property type="entry name" value="ADH-like_N"/>
</dbReference>
<feature type="domain" description="Enoyl reductase (ER)" evidence="1">
    <location>
        <begin position="15"/>
        <end position="337"/>
    </location>
</feature>
<evidence type="ECO:0000313" key="2">
    <source>
        <dbReference type="EMBL" id="KAK3933907.1"/>
    </source>
</evidence>
<dbReference type="Pfam" id="PF08240">
    <property type="entry name" value="ADH_N"/>
    <property type="match status" value="1"/>
</dbReference>
<sequence length="344" mass="36331">MSTMKAWQYSSTLGGLEKNLVLKEDVPVPQLSPRLGDSEVLVEIISASINPADYKVPELGLVARAMIRTPATPGMDFCGRVVKTGRTVDSFAIGEKVFGRIEGTQHGTLGQYIVAPATCCATLPDGVDPDHAAAIGTAGLTTYHCLATANLKPGDKVFINGGSGGTGTFGIQLAKRVFGCHVTVSCSGAKADLCTELGADSIIDYTAVESVSQQLKEAGQVYALVIDNVGSPADLYKAADDFLVPEGKFLQVGGDMSLGAMKSLSSRMLLPSFLGGGKRKFEFVVVKQTKQEDLVSLGQLMAEGKIKAVIDEVFEFGEVPKAFEKLKKGRSAGKIVVHVAKVDR</sequence>
<gene>
    <name evidence="2" type="ORF">QBC46DRAFT_400970</name>
</gene>
<dbReference type="InterPro" id="IPR036291">
    <property type="entry name" value="NAD(P)-bd_dom_sf"/>
</dbReference>
<dbReference type="GO" id="GO:0016491">
    <property type="term" value="F:oxidoreductase activity"/>
    <property type="evidence" value="ECO:0007669"/>
    <property type="project" value="InterPro"/>
</dbReference>
<dbReference type="PANTHER" id="PTHR11695">
    <property type="entry name" value="ALCOHOL DEHYDROGENASE RELATED"/>
    <property type="match status" value="1"/>
</dbReference>
<proteinExistence type="predicted"/>
<dbReference type="AlphaFoldDB" id="A0AAN6MUW4"/>
<name>A0AAN6MUW4_9PEZI</name>
<evidence type="ECO:0000313" key="3">
    <source>
        <dbReference type="Proteomes" id="UP001303473"/>
    </source>
</evidence>
<comment type="caution">
    <text evidence="2">The sequence shown here is derived from an EMBL/GenBank/DDBJ whole genome shotgun (WGS) entry which is preliminary data.</text>
</comment>